<feature type="domain" description="Septum formation-related" evidence="1">
    <location>
        <begin position="61"/>
        <end position="285"/>
    </location>
</feature>
<dbReference type="KEGG" id="cku:UL82_10050"/>
<dbReference type="Proteomes" id="UP000033457">
    <property type="component" value="Chromosome"/>
</dbReference>
<proteinExistence type="predicted"/>
<dbReference type="Pfam" id="PF13845">
    <property type="entry name" value="Septum_form"/>
    <property type="match status" value="1"/>
</dbReference>
<reference evidence="2 4" key="1">
    <citation type="journal article" date="2015" name="Genome Announc.">
        <title>Complete Genome Sequence of Corynebacterium kutscheri DSM 20755, a Corynebacterial Type Strain with Remarkably Low G+C Content of Chromosomal DNA.</title>
        <authorList>
            <person name="Ruckert C."/>
            <person name="Albersmeier A."/>
            <person name="Winkler A."/>
            <person name="Tauch A."/>
        </authorList>
    </citation>
    <scope>NUCLEOTIDE SEQUENCE [LARGE SCALE GENOMIC DNA]</scope>
    <source>
        <strain evidence="2 4">DSM 20755</strain>
    </source>
</reference>
<dbReference type="RefSeq" id="WP_046441525.1">
    <property type="nucleotide sequence ID" value="NZ_CP011312.1"/>
</dbReference>
<evidence type="ECO:0000313" key="2">
    <source>
        <dbReference type="EMBL" id="AKE42147.1"/>
    </source>
</evidence>
<dbReference type="EMBL" id="LR134377">
    <property type="protein sequence ID" value="VEH05885.1"/>
    <property type="molecule type" value="Genomic_DNA"/>
</dbReference>
<dbReference type="HOGENOM" id="CLU_037731_0_0_11"/>
<evidence type="ECO:0000313" key="4">
    <source>
        <dbReference type="Proteomes" id="UP000033457"/>
    </source>
</evidence>
<evidence type="ECO:0000259" key="1">
    <source>
        <dbReference type="Pfam" id="PF13845"/>
    </source>
</evidence>
<dbReference type="Proteomes" id="UP000271380">
    <property type="component" value="Chromosome"/>
</dbReference>
<reference evidence="3 5" key="2">
    <citation type="submission" date="2018-12" db="EMBL/GenBank/DDBJ databases">
        <authorList>
            <consortium name="Pathogen Informatics"/>
        </authorList>
    </citation>
    <scope>NUCLEOTIDE SEQUENCE [LARGE SCALE GENOMIC DNA]</scope>
    <source>
        <strain evidence="3 5">NCTC949</strain>
    </source>
</reference>
<dbReference type="AlphaFoldDB" id="A0A0F6R169"/>
<keyword evidence="4" id="KW-1185">Reference proteome</keyword>
<accession>A0A0F6R169</accession>
<evidence type="ECO:0000313" key="3">
    <source>
        <dbReference type="EMBL" id="VEH05885.1"/>
    </source>
</evidence>
<organism evidence="2 4">
    <name type="scientific">Corynebacterium kutscheri</name>
    <dbReference type="NCBI Taxonomy" id="35755"/>
    <lineage>
        <taxon>Bacteria</taxon>
        <taxon>Bacillati</taxon>
        <taxon>Actinomycetota</taxon>
        <taxon>Actinomycetes</taxon>
        <taxon>Mycobacteriales</taxon>
        <taxon>Corynebacteriaceae</taxon>
        <taxon>Corynebacterium</taxon>
    </lineage>
</organism>
<protein>
    <submittedName>
        <fullName evidence="3">Secreted protein</fullName>
    </submittedName>
    <submittedName>
        <fullName evidence="2">Septum formation</fullName>
    </submittedName>
</protein>
<sequence>MSNFWRSALATRTMLIAALTVSVGLGSYNWGTTSDTIRPSNSSSSSNTKQVNPATFTTADTGSCLTWESTDGVISNFEQTDCAGEHRFEISSREDLSAYPSSEFGSDASMPNLTRQAQLREELCYNSTISYLGGTFDPLGRYSVASILPPETEWAAGDRTLLCGVQATDDNGTVIMTTGNAANQDQARTFAAGQCLFVDAASATHIVDCAQDHHLEITSVVDLQPAFPDRIPNIEEQDAHLQSVCTQAALDYLGSDDALYYSTLQPFWTTLNSNSWSGGSHSVNCALTKATPEKGFAVLSGSAKTGFTINGQAPESLPERAPIVNPEALASLAPAAENG</sequence>
<dbReference type="InterPro" id="IPR026004">
    <property type="entry name" value="Septum_form"/>
</dbReference>
<dbReference type="EMBL" id="CP011312">
    <property type="protein sequence ID" value="AKE42147.1"/>
    <property type="molecule type" value="Genomic_DNA"/>
</dbReference>
<evidence type="ECO:0000313" key="5">
    <source>
        <dbReference type="Proteomes" id="UP000271380"/>
    </source>
</evidence>
<dbReference type="OrthoDB" id="4266126at2"/>
<dbReference type="STRING" id="35755.UL82_10050"/>
<name>A0A0F6R169_9CORY</name>
<gene>
    <name evidence="3" type="ORF">NCTC949_00841</name>
    <name evidence="2" type="ORF">UL82_10050</name>
</gene>